<dbReference type="RefSeq" id="WP_239551628.1">
    <property type="nucleotide sequence ID" value="NZ_JAFBEI010000008.1"/>
</dbReference>
<evidence type="ECO:0000313" key="2">
    <source>
        <dbReference type="Proteomes" id="UP000809081"/>
    </source>
</evidence>
<gene>
    <name evidence="1" type="ORF">JOC31_000526</name>
</gene>
<comment type="caution">
    <text evidence="1">The sequence shown here is derived from an EMBL/GenBank/DDBJ whole genome shotgun (WGS) entry which is preliminary data.</text>
</comment>
<dbReference type="EMBL" id="JAFBEI010000008">
    <property type="protein sequence ID" value="MBM7635725.1"/>
    <property type="molecule type" value="Genomic_DNA"/>
</dbReference>
<organism evidence="1 2">
    <name type="scientific">Streptococcus saliviloxodontae</name>
    <dbReference type="NCBI Taxonomy" id="1349416"/>
    <lineage>
        <taxon>Bacteria</taxon>
        <taxon>Bacillati</taxon>
        <taxon>Bacillota</taxon>
        <taxon>Bacilli</taxon>
        <taxon>Lactobacillales</taxon>
        <taxon>Streptococcaceae</taxon>
        <taxon>Streptococcus</taxon>
    </lineage>
</organism>
<dbReference type="Proteomes" id="UP000809081">
    <property type="component" value="Unassembled WGS sequence"/>
</dbReference>
<dbReference type="InterPro" id="IPR046228">
    <property type="entry name" value="DUF6261"/>
</dbReference>
<keyword evidence="2" id="KW-1185">Reference proteome</keyword>
<name>A0ABS2PL61_9STRE</name>
<evidence type="ECO:0008006" key="3">
    <source>
        <dbReference type="Google" id="ProtNLM"/>
    </source>
</evidence>
<evidence type="ECO:0000313" key="1">
    <source>
        <dbReference type="EMBL" id="MBM7635725.1"/>
    </source>
</evidence>
<accession>A0ABS2PL61</accession>
<sequence length="234" mass="26483">MNLKTYGIDTLATDHLKSDELSQLSADTAQAVLTYVKNHKNELLLTTHATNLQTAQTDFQVVQKGKVASDLAKDLDEADKKRDRAYQTFANFVKSYAYVDGKDIETAYKQLTQVLSEHKNITGLTYEEETAQLTRFFEEMAAPEKTTALATLNLTVHYDNLKAAQTQFTKAYQARLKEQTDTKVGASLKQKRLLKTNYDYLIDLVAVLAYGQPSNEELQNLKAQLNTIRKRYKG</sequence>
<proteinExistence type="predicted"/>
<protein>
    <recommendedName>
        <fullName evidence="3">Hemagglutinin</fullName>
    </recommendedName>
</protein>
<dbReference type="Pfam" id="PF19775">
    <property type="entry name" value="DUF6261"/>
    <property type="match status" value="1"/>
</dbReference>
<reference evidence="1 2" key="1">
    <citation type="submission" date="2021-01" db="EMBL/GenBank/DDBJ databases">
        <title>Genomic Encyclopedia of Type Strains, Phase IV (KMG-IV): sequencing the most valuable type-strain genomes for metagenomic binning, comparative biology and taxonomic classification.</title>
        <authorList>
            <person name="Goeker M."/>
        </authorList>
    </citation>
    <scope>NUCLEOTIDE SEQUENCE [LARGE SCALE GENOMIC DNA]</scope>
    <source>
        <strain evidence="1 2">DSM 27513</strain>
    </source>
</reference>